<organism evidence="2 3">
    <name type="scientific">Mycena pura</name>
    <dbReference type="NCBI Taxonomy" id="153505"/>
    <lineage>
        <taxon>Eukaryota</taxon>
        <taxon>Fungi</taxon>
        <taxon>Dikarya</taxon>
        <taxon>Basidiomycota</taxon>
        <taxon>Agaricomycotina</taxon>
        <taxon>Agaricomycetes</taxon>
        <taxon>Agaricomycetidae</taxon>
        <taxon>Agaricales</taxon>
        <taxon>Marasmiineae</taxon>
        <taxon>Mycenaceae</taxon>
        <taxon>Mycena</taxon>
    </lineage>
</organism>
<feature type="compositionally biased region" description="Basic residues" evidence="1">
    <location>
        <begin position="243"/>
        <end position="253"/>
    </location>
</feature>
<dbReference type="Proteomes" id="UP001219525">
    <property type="component" value="Unassembled WGS sequence"/>
</dbReference>
<evidence type="ECO:0000313" key="3">
    <source>
        <dbReference type="Proteomes" id="UP001219525"/>
    </source>
</evidence>
<proteinExistence type="predicted"/>
<evidence type="ECO:0000313" key="2">
    <source>
        <dbReference type="EMBL" id="KAJ7203099.1"/>
    </source>
</evidence>
<accession>A0AAD6V5H8</accession>
<gene>
    <name evidence="2" type="ORF">GGX14DRAFT_570357</name>
</gene>
<evidence type="ECO:0000256" key="1">
    <source>
        <dbReference type="SAM" id="MobiDB-lite"/>
    </source>
</evidence>
<feature type="compositionally biased region" description="Pro residues" evidence="1">
    <location>
        <begin position="224"/>
        <end position="236"/>
    </location>
</feature>
<protein>
    <submittedName>
        <fullName evidence="2">Uncharacterized protein</fullName>
    </submittedName>
</protein>
<reference evidence="2" key="1">
    <citation type="submission" date="2023-03" db="EMBL/GenBank/DDBJ databases">
        <title>Massive genome expansion in bonnet fungi (Mycena s.s.) driven by repeated elements and novel gene families across ecological guilds.</title>
        <authorList>
            <consortium name="Lawrence Berkeley National Laboratory"/>
            <person name="Harder C.B."/>
            <person name="Miyauchi S."/>
            <person name="Viragh M."/>
            <person name="Kuo A."/>
            <person name="Thoen E."/>
            <person name="Andreopoulos B."/>
            <person name="Lu D."/>
            <person name="Skrede I."/>
            <person name="Drula E."/>
            <person name="Henrissat B."/>
            <person name="Morin E."/>
            <person name="Kohler A."/>
            <person name="Barry K."/>
            <person name="LaButti K."/>
            <person name="Morin E."/>
            <person name="Salamov A."/>
            <person name="Lipzen A."/>
            <person name="Mereny Z."/>
            <person name="Hegedus B."/>
            <person name="Baldrian P."/>
            <person name="Stursova M."/>
            <person name="Weitz H."/>
            <person name="Taylor A."/>
            <person name="Grigoriev I.V."/>
            <person name="Nagy L.G."/>
            <person name="Martin F."/>
            <person name="Kauserud H."/>
        </authorList>
    </citation>
    <scope>NUCLEOTIDE SEQUENCE</scope>
    <source>
        <strain evidence="2">9144</strain>
    </source>
</reference>
<feature type="compositionally biased region" description="Low complexity" evidence="1">
    <location>
        <begin position="254"/>
        <end position="263"/>
    </location>
</feature>
<comment type="caution">
    <text evidence="2">The sequence shown here is derived from an EMBL/GenBank/DDBJ whole genome shotgun (WGS) entry which is preliminary data.</text>
</comment>
<name>A0AAD6V5H8_9AGAR</name>
<dbReference type="EMBL" id="JARJCW010000052">
    <property type="protein sequence ID" value="KAJ7203099.1"/>
    <property type="molecule type" value="Genomic_DNA"/>
</dbReference>
<sequence length="314" mass="35519">MVHMTTPANDYMTDHWRCTLADPKVISWWNQKKMHRWLLPGLVQFLLHINADDWHLMPSSTNLGEGQHQWNNVQTGTSMSIIESMEKYVYEDLDNLVADQLDLGDTGDLRNMHNNPIDRYASQSSRRVGRAEKARRGRTLEEHVHRCTFAVSEVKGSKRVCRMQKISVKSQTFVRAKEAPQGLVRLLEDELAEAKTALVQAKAEVNSNSSGKVRASAHSGAKAPPFPQRPPAPGPASAPAQIKPRRSTRKRARSPSPARPAAARPRRAPDINWGVYDEEGNEIPAAEFAKKIPEEWAKRYGRLYDHLLQDLDCY</sequence>
<keyword evidence="3" id="KW-1185">Reference proteome</keyword>
<dbReference type="AlphaFoldDB" id="A0AAD6V5H8"/>
<feature type="region of interest" description="Disordered" evidence="1">
    <location>
        <begin position="203"/>
        <end position="272"/>
    </location>
</feature>